<sequence length="212" mass="25132">MKIIFEFFISHWDKVIPIIISVIALILSIATWIAQRNFAKKYSKQTDVVISNSILLALYDINLLIHKVEHVDGISFDKDQLTFQLESLRSNLKLVNSMKLDQLPTYSMLNFQTYLKDLREVLYKLESDVRKFDYELEKCNDKEKIRKYWRKVLLNSLIITREQLQQDKQCIEEGKDIFEKKYRKAFNSMDDEATRIAMGENIGDPLKYVNHK</sequence>
<proteinExistence type="predicted"/>
<gene>
    <name evidence="2" type="ORF">BFD03_01095</name>
</gene>
<accession>A0A1C2GFA1</accession>
<keyword evidence="1" id="KW-0812">Transmembrane</keyword>
<dbReference type="AlphaFoldDB" id="A0A1C2GFA1"/>
<dbReference type="EMBL" id="MCNS01000001">
    <property type="protein sequence ID" value="OCX50156.1"/>
    <property type="molecule type" value="Genomic_DNA"/>
</dbReference>
<comment type="caution">
    <text evidence="2">The sequence shown here is derived from an EMBL/GenBank/DDBJ whole genome shotgun (WGS) entry which is preliminary data.</text>
</comment>
<dbReference type="RefSeq" id="WP_066035351.1">
    <property type="nucleotide sequence ID" value="NZ_CP136906.1"/>
</dbReference>
<evidence type="ECO:0000256" key="1">
    <source>
        <dbReference type="SAM" id="Phobius"/>
    </source>
</evidence>
<protein>
    <submittedName>
        <fullName evidence="2">Uncharacterized protein</fullName>
    </submittedName>
</protein>
<keyword evidence="1" id="KW-1133">Transmembrane helix</keyword>
<organism evidence="2 3">
    <name type="scientific">Limosilactobacillus reuteri</name>
    <name type="common">Lactobacillus reuteri</name>
    <dbReference type="NCBI Taxonomy" id="1598"/>
    <lineage>
        <taxon>Bacteria</taxon>
        <taxon>Bacillati</taxon>
        <taxon>Bacillota</taxon>
        <taxon>Bacilli</taxon>
        <taxon>Lactobacillales</taxon>
        <taxon>Lactobacillaceae</taxon>
        <taxon>Limosilactobacillus</taxon>
    </lineage>
</organism>
<reference evidence="2 3" key="1">
    <citation type="submission" date="2016-08" db="EMBL/GenBank/DDBJ databases">
        <title>Probiotic bacterium isolated from chicken gut.</title>
        <authorList>
            <person name="Levy J.L."/>
            <person name="Hassan H.M."/>
            <person name="Mendoza M.A."/>
        </authorList>
    </citation>
    <scope>NUCLEOTIDE SEQUENCE [LARGE SCALE GENOMIC DNA]</scope>
    <source>
        <strain evidence="2 3">P43</strain>
    </source>
</reference>
<evidence type="ECO:0000313" key="3">
    <source>
        <dbReference type="Proteomes" id="UP000095141"/>
    </source>
</evidence>
<dbReference type="Proteomes" id="UP000095141">
    <property type="component" value="Unassembled WGS sequence"/>
</dbReference>
<name>A0A1C2GFA1_LIMRT</name>
<keyword evidence="1" id="KW-0472">Membrane</keyword>
<evidence type="ECO:0000313" key="2">
    <source>
        <dbReference type="EMBL" id="OCX50156.1"/>
    </source>
</evidence>
<feature type="transmembrane region" description="Helical" evidence="1">
    <location>
        <begin position="15"/>
        <end position="34"/>
    </location>
</feature>